<keyword evidence="2" id="KW-1185">Reference proteome</keyword>
<organism evidence="1 2">
    <name type="scientific">Bacteroides faecalis</name>
    <dbReference type="NCBI Taxonomy" id="2447885"/>
    <lineage>
        <taxon>Bacteria</taxon>
        <taxon>Pseudomonadati</taxon>
        <taxon>Bacteroidota</taxon>
        <taxon>Bacteroidia</taxon>
        <taxon>Bacteroidales</taxon>
        <taxon>Bacteroidaceae</taxon>
        <taxon>Bacteroides</taxon>
    </lineage>
</organism>
<dbReference type="Proteomes" id="UP000288079">
    <property type="component" value="Unassembled WGS sequence"/>
</dbReference>
<evidence type="ECO:0000313" key="1">
    <source>
        <dbReference type="EMBL" id="GCB35521.1"/>
    </source>
</evidence>
<evidence type="ECO:0000313" key="2">
    <source>
        <dbReference type="Proteomes" id="UP000288079"/>
    </source>
</evidence>
<dbReference type="AlphaFoldDB" id="A0A401LVI0"/>
<proteinExistence type="predicted"/>
<reference evidence="1 2" key="1">
    <citation type="submission" date="2018-10" db="EMBL/GenBank/DDBJ databases">
        <title>Draft Genome Sequence of Bacteroides sp. KCTC 15687.</title>
        <authorList>
            <person name="Yu S.Y."/>
            <person name="Kim J.S."/>
            <person name="Oh B.S."/>
            <person name="Park S.H."/>
            <person name="Kang S.W."/>
            <person name="Park J.E."/>
            <person name="Choi S.H."/>
            <person name="Han K.I."/>
            <person name="Lee K.C."/>
            <person name="Eom M.K."/>
            <person name="Suh M.K."/>
            <person name="Lee D.H."/>
            <person name="Yoon H."/>
            <person name="Kim B."/>
            <person name="Yang S.J."/>
            <person name="Lee J.S."/>
            <person name="Lee J.H."/>
        </authorList>
    </citation>
    <scope>NUCLEOTIDE SEQUENCE [LARGE SCALE GENOMIC DNA]</scope>
    <source>
        <strain evidence="1 2">KCTC 15687</strain>
    </source>
</reference>
<evidence type="ECO:0008006" key="3">
    <source>
        <dbReference type="Google" id="ProtNLM"/>
    </source>
</evidence>
<dbReference type="OrthoDB" id="1041841at2"/>
<gene>
    <name evidence="1" type="ORF">KGMB02408_24660</name>
</gene>
<name>A0A401LVI0_9BACE</name>
<dbReference type="SUPFAM" id="SSF158745">
    <property type="entry name" value="LanC-like"/>
    <property type="match status" value="1"/>
</dbReference>
<accession>A0A401LVI0</accession>
<comment type="caution">
    <text evidence="1">The sequence shown here is derived from an EMBL/GenBank/DDBJ whole genome shotgun (WGS) entry which is preliminary data.</text>
</comment>
<dbReference type="EMBL" id="BHWB01000006">
    <property type="protein sequence ID" value="GCB35521.1"/>
    <property type="molecule type" value="Genomic_DNA"/>
</dbReference>
<sequence length="295" mass="34366">MMKTDLLCQVANTLYLNHYQVESIGLQDGRMGITWFMYQYARKSGWKQYEELGDYLLEQILNNTHTKISPDFSNGIAGVCWCIRHLIDNSFIEADDDVFENYNTIIYNRTLNDCIQELDTTHNPVYTNGLYALYTHTKEEEEFTQISYLEKILKLTEKRTLPIGFLNSILYVYLASTFNEQKNSQSEFEQLFYLHTTKALQANFYTKSDRSILKLLVEKANFQQSMNWNNLLPNEIITPIVANWQILIYAPILNSNKLSCNEQAVEQYIKEKLINLTPDDLSLNGLTGWALQQIV</sequence>
<dbReference type="RefSeq" id="WP_125041431.1">
    <property type="nucleotide sequence ID" value="NZ_BHWB01000006.1"/>
</dbReference>
<protein>
    <recommendedName>
        <fullName evidence="3">Lanthionine synthetase C-like protein</fullName>
    </recommendedName>
</protein>
<dbReference type="Gene3D" id="1.50.10.20">
    <property type="match status" value="1"/>
</dbReference>